<name>A0A157S6P4_9BORD</name>
<organism evidence="1 2">
    <name type="scientific">Bordetella ansorpii</name>
    <dbReference type="NCBI Taxonomy" id="288768"/>
    <lineage>
        <taxon>Bacteria</taxon>
        <taxon>Pseudomonadati</taxon>
        <taxon>Pseudomonadota</taxon>
        <taxon>Betaproteobacteria</taxon>
        <taxon>Burkholderiales</taxon>
        <taxon>Alcaligenaceae</taxon>
        <taxon>Bordetella</taxon>
    </lineage>
</organism>
<accession>A0A157S6P4</accession>
<evidence type="ECO:0000313" key="2">
    <source>
        <dbReference type="Proteomes" id="UP000076848"/>
    </source>
</evidence>
<gene>
    <name evidence="1" type="ORF">SAMEA3906486_00756</name>
</gene>
<sequence length="38" mass="4156">MFPHPSFAVVLEGGLVQSVLVQDWPPYSPTAPISTHCF</sequence>
<protein>
    <submittedName>
        <fullName evidence="1">Uncharacterized protein</fullName>
    </submittedName>
</protein>
<proteinExistence type="predicted"/>
<dbReference type="Proteomes" id="UP000076848">
    <property type="component" value="Unassembled WGS sequence"/>
</dbReference>
<dbReference type="STRING" id="288768.SAMEA3906486_00756"/>
<dbReference type="EMBL" id="FKIF01000002">
    <property type="protein sequence ID" value="SAI66065.1"/>
    <property type="molecule type" value="Genomic_DNA"/>
</dbReference>
<keyword evidence="2" id="KW-1185">Reference proteome</keyword>
<reference evidence="1 2" key="1">
    <citation type="submission" date="2016-04" db="EMBL/GenBank/DDBJ databases">
        <authorList>
            <consortium name="Pathogen Informatics"/>
        </authorList>
    </citation>
    <scope>NUCLEOTIDE SEQUENCE [LARGE SCALE GENOMIC DNA]</scope>
    <source>
        <strain evidence="1 2">H050680373</strain>
    </source>
</reference>
<evidence type="ECO:0000313" key="1">
    <source>
        <dbReference type="EMBL" id="SAI66065.1"/>
    </source>
</evidence>
<dbReference type="AlphaFoldDB" id="A0A157S6P4"/>